<comment type="caution">
    <text evidence="6">The sequence shown here is derived from an EMBL/GenBank/DDBJ whole genome shotgun (WGS) entry which is preliminary data.</text>
</comment>
<dbReference type="PRINTS" id="PR00107">
    <property type="entry name" value="PHOSPHOCPHPR"/>
</dbReference>
<evidence type="ECO:0000256" key="2">
    <source>
        <dbReference type="ARBA" id="ARBA00010736"/>
    </source>
</evidence>
<dbReference type="PANTHER" id="PTHR33705:SF2">
    <property type="entry name" value="PHOSPHOCARRIER PROTEIN NPR"/>
    <property type="match status" value="1"/>
</dbReference>
<dbReference type="CDD" id="cd00367">
    <property type="entry name" value="PTS-HPr_like"/>
    <property type="match status" value="1"/>
</dbReference>
<evidence type="ECO:0000313" key="6">
    <source>
        <dbReference type="EMBL" id="MCF3946015.1"/>
    </source>
</evidence>
<dbReference type="PANTHER" id="PTHR33705">
    <property type="entry name" value="PHOSPHOCARRIER PROTEIN HPR"/>
    <property type="match status" value="1"/>
</dbReference>
<comment type="subcellular location">
    <subcellularLocation>
        <location evidence="1">Cytoplasm</location>
    </subcellularLocation>
</comment>
<dbReference type="EMBL" id="JAKGBZ010000006">
    <property type="protein sequence ID" value="MCF3946015.1"/>
    <property type="molecule type" value="Genomic_DNA"/>
</dbReference>
<dbReference type="PROSITE" id="PS51350">
    <property type="entry name" value="PTS_HPR_DOM"/>
    <property type="match status" value="1"/>
</dbReference>
<keyword evidence="3" id="KW-0963">Cytoplasm</keyword>
<dbReference type="SUPFAM" id="SSF55594">
    <property type="entry name" value="HPr-like"/>
    <property type="match status" value="1"/>
</dbReference>
<keyword evidence="7" id="KW-1185">Reference proteome</keyword>
<protein>
    <submittedName>
        <fullName evidence="6">HPr family phosphocarrier protein</fullName>
    </submittedName>
</protein>
<evidence type="ECO:0000256" key="4">
    <source>
        <dbReference type="ARBA" id="ARBA00022683"/>
    </source>
</evidence>
<feature type="domain" description="HPr" evidence="5">
    <location>
        <begin position="11"/>
        <end position="98"/>
    </location>
</feature>
<name>A0ABS9DW52_9PROT</name>
<reference evidence="6 7" key="1">
    <citation type="submission" date="2022-01" db="EMBL/GenBank/DDBJ databases">
        <authorList>
            <person name="Won M."/>
            <person name="Kim S.-J."/>
            <person name="Kwon S.-W."/>
        </authorList>
    </citation>
    <scope>NUCLEOTIDE SEQUENCE [LARGE SCALE GENOMIC DNA]</scope>
    <source>
        <strain evidence="6 7">KCTC 23505</strain>
    </source>
</reference>
<sequence>MSDENRTSSTRLVQQAIIRNKRGLHARAAAKLVTLAEKFSASVEVSRDGQSVSAQSIMGLMMLGAGPGSEIEISADGWDAKEALAAVLELIEAGFHETG</sequence>
<organism evidence="6 7">
    <name type="scientific">Acidiphilium iwatense</name>
    <dbReference type="NCBI Taxonomy" id="768198"/>
    <lineage>
        <taxon>Bacteria</taxon>
        <taxon>Pseudomonadati</taxon>
        <taxon>Pseudomonadota</taxon>
        <taxon>Alphaproteobacteria</taxon>
        <taxon>Acetobacterales</taxon>
        <taxon>Acidocellaceae</taxon>
        <taxon>Acidiphilium</taxon>
    </lineage>
</organism>
<dbReference type="Gene3D" id="3.30.1340.10">
    <property type="entry name" value="HPr-like"/>
    <property type="match status" value="1"/>
</dbReference>
<accession>A0ABS9DW52</accession>
<dbReference type="RefSeq" id="WP_235703243.1">
    <property type="nucleotide sequence ID" value="NZ_JAKGBZ010000006.1"/>
</dbReference>
<dbReference type="Pfam" id="PF00381">
    <property type="entry name" value="PTS-HPr"/>
    <property type="match status" value="1"/>
</dbReference>
<keyword evidence="4" id="KW-0598">Phosphotransferase system</keyword>
<dbReference type="InterPro" id="IPR001020">
    <property type="entry name" value="PTS_HPr_His_P_site"/>
</dbReference>
<evidence type="ECO:0000259" key="5">
    <source>
        <dbReference type="PROSITE" id="PS51350"/>
    </source>
</evidence>
<dbReference type="PROSITE" id="PS00369">
    <property type="entry name" value="PTS_HPR_HIS"/>
    <property type="match status" value="1"/>
</dbReference>
<dbReference type="Proteomes" id="UP001521209">
    <property type="component" value="Unassembled WGS sequence"/>
</dbReference>
<evidence type="ECO:0000313" key="7">
    <source>
        <dbReference type="Proteomes" id="UP001521209"/>
    </source>
</evidence>
<comment type="similarity">
    <text evidence="2">Belongs to the HPr family.</text>
</comment>
<dbReference type="NCBIfam" id="TIGR01003">
    <property type="entry name" value="PTS_HPr_family"/>
    <property type="match status" value="1"/>
</dbReference>
<dbReference type="InterPro" id="IPR000032">
    <property type="entry name" value="HPr-like"/>
</dbReference>
<dbReference type="InterPro" id="IPR050399">
    <property type="entry name" value="HPr"/>
</dbReference>
<gene>
    <name evidence="6" type="ORF">L2A60_04855</name>
</gene>
<dbReference type="InterPro" id="IPR035895">
    <property type="entry name" value="HPr-like_sf"/>
</dbReference>
<evidence type="ECO:0000256" key="1">
    <source>
        <dbReference type="ARBA" id="ARBA00004496"/>
    </source>
</evidence>
<evidence type="ECO:0000256" key="3">
    <source>
        <dbReference type="ARBA" id="ARBA00022490"/>
    </source>
</evidence>
<proteinExistence type="inferred from homology"/>